<dbReference type="Gene3D" id="2.10.70.100">
    <property type="match status" value="1"/>
</dbReference>
<evidence type="ECO:0000259" key="7">
    <source>
        <dbReference type="PROSITE" id="PS50110"/>
    </source>
</evidence>
<dbReference type="InterPro" id="IPR013655">
    <property type="entry name" value="PAS_fold_3"/>
</dbReference>
<evidence type="ECO:0000256" key="5">
    <source>
        <dbReference type="ARBA" id="ARBA00022777"/>
    </source>
</evidence>
<evidence type="ECO:0000256" key="2">
    <source>
        <dbReference type="ARBA" id="ARBA00012438"/>
    </source>
</evidence>
<dbReference type="InterPro" id="IPR035965">
    <property type="entry name" value="PAS-like_dom_sf"/>
</dbReference>
<evidence type="ECO:0000313" key="10">
    <source>
        <dbReference type="EMBL" id="RNM11195.1"/>
    </source>
</evidence>
<keyword evidence="5" id="KW-0418">Kinase</keyword>
<dbReference type="InterPro" id="IPR011006">
    <property type="entry name" value="CheY-like_superfamily"/>
</dbReference>
<comment type="catalytic activity">
    <reaction evidence="1">
        <text>ATP + protein L-histidine = ADP + protein N-phospho-L-histidine.</text>
        <dbReference type="EC" id="2.7.13.3"/>
    </reaction>
</comment>
<dbReference type="GO" id="GO:0000160">
    <property type="term" value="P:phosphorelay signal transduction system"/>
    <property type="evidence" value="ECO:0007669"/>
    <property type="project" value="InterPro"/>
</dbReference>
<dbReference type="OrthoDB" id="3782725at2"/>
<proteinExistence type="predicted"/>
<dbReference type="InterPro" id="IPR000700">
    <property type="entry name" value="PAS-assoc_C"/>
</dbReference>
<gene>
    <name evidence="10" type="ORF">EFL26_23755</name>
</gene>
<dbReference type="CDD" id="cd17535">
    <property type="entry name" value="REC_NarL-like"/>
    <property type="match status" value="1"/>
</dbReference>
<dbReference type="AlphaFoldDB" id="A0A3N0GFG9"/>
<feature type="domain" description="PAS" evidence="8">
    <location>
        <begin position="103"/>
        <end position="148"/>
    </location>
</feature>
<dbReference type="InterPro" id="IPR052162">
    <property type="entry name" value="Sensor_kinase/Photoreceptor"/>
</dbReference>
<keyword evidence="3 6" id="KW-0597">Phosphoprotein</keyword>
<evidence type="ECO:0000256" key="3">
    <source>
        <dbReference type="ARBA" id="ARBA00022553"/>
    </source>
</evidence>
<dbReference type="Pfam" id="PF08447">
    <property type="entry name" value="PAS_3"/>
    <property type="match status" value="1"/>
</dbReference>
<feature type="domain" description="PAS" evidence="8">
    <location>
        <begin position="204"/>
        <end position="240"/>
    </location>
</feature>
<name>A0A3N0GFG9_9ACTN</name>
<dbReference type="PROSITE" id="PS50110">
    <property type="entry name" value="RESPONSE_REGULATORY"/>
    <property type="match status" value="1"/>
</dbReference>
<evidence type="ECO:0000259" key="9">
    <source>
        <dbReference type="PROSITE" id="PS50113"/>
    </source>
</evidence>
<dbReference type="Gene3D" id="3.30.450.20">
    <property type="entry name" value="PAS domain"/>
    <property type="match status" value="2"/>
</dbReference>
<dbReference type="Proteomes" id="UP000279994">
    <property type="component" value="Unassembled WGS sequence"/>
</dbReference>
<dbReference type="NCBIfam" id="TIGR00229">
    <property type="entry name" value="sensory_box"/>
    <property type="match status" value="1"/>
</dbReference>
<dbReference type="InterPro" id="IPR001610">
    <property type="entry name" value="PAC"/>
</dbReference>
<organism evidence="10 11">
    <name type="scientific">Nocardioides pocheonensis</name>
    <dbReference type="NCBI Taxonomy" id="661485"/>
    <lineage>
        <taxon>Bacteria</taxon>
        <taxon>Bacillati</taxon>
        <taxon>Actinomycetota</taxon>
        <taxon>Actinomycetes</taxon>
        <taxon>Propionibacteriales</taxon>
        <taxon>Nocardioidaceae</taxon>
        <taxon>Nocardioides</taxon>
    </lineage>
</organism>
<sequence length="529" mass="57571">MPSDRAGLVAAQLPASWGAAGVCEALAQVLPGHVGVLVLAWTTDHGQADRELLDAAVAVVDGASARLDAEERLADLVARVDSAQHLAGMGDYDWHIPTDTNRWSDQLYRIYGYEPQSFNATYEKFLSNIHPDDRERIQGIHQQAYASGEPYQMIERIVRPDGEVRYLSSNGEVIMGEDGVPVRMRGTCIDVTERVLAERETERAAERFRGLVESSPDAILVLDSGGVVLQANGQSAELLGADPTGHALDEILPGQSWGGGGTGIEAKTLDGRPLLLDLTTAELTESTHEGRTAVFLKDAAPRLEREAMATRLGESQQRRRQALEINDNVVQGLTSAVYSLEHEDVRQASSFIERTLAAARDMMDDLLEPSGEELHPGDLVRSVAARLEHVAPREQPGGGNDDPPDPAAYRVLIVDDAEDIRALLRMKLNREERFEVVGEAADGVDAVEMARTLQPHLVLLDMAMPRMDGLQALPLIREAAPGVRVIVLSGFNQSTLEREALAAGADRYIVKGGSMRDLVDEIEKVLRVA</sequence>
<evidence type="ECO:0000259" key="8">
    <source>
        <dbReference type="PROSITE" id="PS50112"/>
    </source>
</evidence>
<dbReference type="InterPro" id="IPR058245">
    <property type="entry name" value="NreC/VraR/RcsB-like_REC"/>
</dbReference>
<dbReference type="CDD" id="cd00130">
    <property type="entry name" value="PAS"/>
    <property type="match status" value="1"/>
</dbReference>
<dbReference type="PANTHER" id="PTHR43304">
    <property type="entry name" value="PHYTOCHROME-LIKE PROTEIN CPH1"/>
    <property type="match status" value="1"/>
</dbReference>
<dbReference type="SMART" id="SM00091">
    <property type="entry name" value="PAS"/>
    <property type="match status" value="2"/>
</dbReference>
<accession>A0A3N0GFG9</accession>
<evidence type="ECO:0000256" key="1">
    <source>
        <dbReference type="ARBA" id="ARBA00000085"/>
    </source>
</evidence>
<reference evidence="10 11" key="1">
    <citation type="submission" date="2018-11" db="EMBL/GenBank/DDBJ databases">
        <authorList>
            <person name="Li F."/>
        </authorList>
    </citation>
    <scope>NUCLEOTIDE SEQUENCE [LARGE SCALE GENOMIC DNA]</scope>
    <source>
        <strain evidence="10 11">Gsoil 818</strain>
    </source>
</reference>
<dbReference type="GO" id="GO:0004673">
    <property type="term" value="F:protein histidine kinase activity"/>
    <property type="evidence" value="ECO:0007669"/>
    <property type="project" value="UniProtKB-EC"/>
</dbReference>
<keyword evidence="11" id="KW-1185">Reference proteome</keyword>
<protein>
    <recommendedName>
        <fullName evidence="2">histidine kinase</fullName>
        <ecNumber evidence="2">2.7.13.3</ecNumber>
    </recommendedName>
</protein>
<feature type="modified residue" description="4-aspartylphosphate" evidence="6">
    <location>
        <position position="461"/>
    </location>
</feature>
<dbReference type="Pfam" id="PF00072">
    <property type="entry name" value="Response_reg"/>
    <property type="match status" value="1"/>
</dbReference>
<dbReference type="PROSITE" id="PS50112">
    <property type="entry name" value="PAS"/>
    <property type="match status" value="2"/>
</dbReference>
<evidence type="ECO:0000313" key="11">
    <source>
        <dbReference type="Proteomes" id="UP000279994"/>
    </source>
</evidence>
<dbReference type="EMBL" id="RJSF01000049">
    <property type="protein sequence ID" value="RNM11195.1"/>
    <property type="molecule type" value="Genomic_DNA"/>
</dbReference>
<feature type="domain" description="PAC" evidence="9">
    <location>
        <begin position="151"/>
        <end position="203"/>
    </location>
</feature>
<dbReference type="EC" id="2.7.13.3" evidence="2"/>
<comment type="caution">
    <text evidence="10">The sequence shown here is derived from an EMBL/GenBank/DDBJ whole genome shotgun (WGS) entry which is preliminary data.</text>
</comment>
<dbReference type="SUPFAM" id="SSF52172">
    <property type="entry name" value="CheY-like"/>
    <property type="match status" value="1"/>
</dbReference>
<dbReference type="Pfam" id="PF13188">
    <property type="entry name" value="PAS_8"/>
    <property type="match status" value="1"/>
</dbReference>
<dbReference type="PROSITE" id="PS50113">
    <property type="entry name" value="PAC"/>
    <property type="match status" value="1"/>
</dbReference>
<feature type="domain" description="Response regulatory" evidence="7">
    <location>
        <begin position="410"/>
        <end position="526"/>
    </location>
</feature>
<dbReference type="SMART" id="SM00448">
    <property type="entry name" value="REC"/>
    <property type="match status" value="1"/>
</dbReference>
<dbReference type="SUPFAM" id="SSF55785">
    <property type="entry name" value="PYP-like sensor domain (PAS domain)"/>
    <property type="match status" value="2"/>
</dbReference>
<evidence type="ECO:0000256" key="4">
    <source>
        <dbReference type="ARBA" id="ARBA00022679"/>
    </source>
</evidence>
<dbReference type="InterPro" id="IPR001789">
    <property type="entry name" value="Sig_transdc_resp-reg_receiver"/>
</dbReference>
<keyword evidence="4" id="KW-0808">Transferase</keyword>
<dbReference type="Gene3D" id="3.40.50.2300">
    <property type="match status" value="1"/>
</dbReference>
<evidence type="ECO:0000256" key="6">
    <source>
        <dbReference type="PROSITE-ProRule" id="PRU00169"/>
    </source>
</evidence>
<dbReference type="InterPro" id="IPR000014">
    <property type="entry name" value="PAS"/>
</dbReference>
<dbReference type="PANTHER" id="PTHR43304:SF1">
    <property type="entry name" value="PAC DOMAIN-CONTAINING PROTEIN"/>
    <property type="match status" value="1"/>
</dbReference>
<dbReference type="SMART" id="SM00086">
    <property type="entry name" value="PAC"/>
    <property type="match status" value="1"/>
</dbReference>